<evidence type="ECO:0000313" key="5">
    <source>
        <dbReference type="Proteomes" id="UP001165393"/>
    </source>
</evidence>
<dbReference type="InterPro" id="IPR015796">
    <property type="entry name" value="Impact_YigZ-like"/>
</dbReference>
<evidence type="ECO:0000256" key="1">
    <source>
        <dbReference type="ARBA" id="ARBA00007665"/>
    </source>
</evidence>
<dbReference type="RefSeq" id="WP_251259389.1">
    <property type="nucleotide sequence ID" value="NZ_JAMQGP010000001.1"/>
</dbReference>
<dbReference type="Pfam" id="PF01205">
    <property type="entry name" value="Impact_N"/>
    <property type="match status" value="1"/>
</dbReference>
<comment type="similarity">
    <text evidence="1">Belongs to the IMPACT family.</text>
</comment>
<sequence length="206" mass="22510">MAQTDYWRPEQAAEAEIEIKNSRFIAYLEPVSSLQEADQAKARIKALHPHARHHCWAQIVDTPFDVHASGSSDDGEPSGTAGRPMLAVLTGKPAGFLMVMVVRYFGGVKLGTGGLVRAYAGAVRAVFEHTQWQQCLPLVQLKITLSYPLHQQVLHLVARFDGAVTGSEFTDQVTLVLTVPLTAEQDFTQQLLDLGAGTIHIHSNKA</sequence>
<dbReference type="InterPro" id="IPR036956">
    <property type="entry name" value="Impact_N_sf"/>
</dbReference>
<dbReference type="InterPro" id="IPR035647">
    <property type="entry name" value="EFG_III/V"/>
</dbReference>
<feature type="domain" description="UPF0029" evidence="3">
    <location>
        <begin position="143"/>
        <end position="197"/>
    </location>
</feature>
<dbReference type="Gene3D" id="3.30.230.30">
    <property type="entry name" value="Impact, N-terminal domain"/>
    <property type="match status" value="1"/>
</dbReference>
<organism evidence="4 5">
    <name type="scientific">Echinimonas agarilytica</name>
    <dbReference type="NCBI Taxonomy" id="1215918"/>
    <lineage>
        <taxon>Bacteria</taxon>
        <taxon>Pseudomonadati</taxon>
        <taxon>Pseudomonadota</taxon>
        <taxon>Gammaproteobacteria</taxon>
        <taxon>Alteromonadales</taxon>
        <taxon>Echinimonadaceae</taxon>
        <taxon>Echinimonas</taxon>
    </lineage>
</organism>
<dbReference type="GO" id="GO:0005737">
    <property type="term" value="C:cytoplasm"/>
    <property type="evidence" value="ECO:0007669"/>
    <property type="project" value="TreeGrafter"/>
</dbReference>
<reference evidence="4 5" key="1">
    <citation type="journal article" date="2013" name="Antonie Van Leeuwenhoek">
        <title>Echinimonas agarilytica gen. nov., sp. nov., a new gammaproteobacterium isolated from the sea urchin Strongylocentrotus intermedius.</title>
        <authorList>
            <person name="Nedashkovskaya O.I."/>
            <person name="Stenkova A.M."/>
            <person name="Zhukova N.V."/>
            <person name="Van Trappen S."/>
            <person name="Lee J.S."/>
            <person name="Kim S.B."/>
        </authorList>
    </citation>
    <scope>NUCLEOTIDE SEQUENCE [LARGE SCALE GENOMIC DNA]</scope>
    <source>
        <strain evidence="4 5">KMM 6351</strain>
    </source>
</reference>
<dbReference type="EMBL" id="JAMQGP010000001">
    <property type="protein sequence ID" value="MCM2678070.1"/>
    <property type="molecule type" value="Genomic_DNA"/>
</dbReference>
<dbReference type="Gene3D" id="3.30.70.240">
    <property type="match status" value="1"/>
</dbReference>
<feature type="domain" description="Impact N-terminal" evidence="2">
    <location>
        <begin position="20"/>
        <end position="126"/>
    </location>
</feature>
<evidence type="ECO:0000259" key="2">
    <source>
        <dbReference type="Pfam" id="PF01205"/>
    </source>
</evidence>
<dbReference type="InterPro" id="IPR015269">
    <property type="entry name" value="UPF0029_Impact_C"/>
</dbReference>
<accession>A0AA42B5S3</accession>
<dbReference type="InterPro" id="IPR020568">
    <property type="entry name" value="Ribosomal_Su5_D2-typ_SF"/>
</dbReference>
<protein>
    <submittedName>
        <fullName evidence="4">YigZ family protein</fullName>
    </submittedName>
</protein>
<dbReference type="InterPro" id="IPR023582">
    <property type="entry name" value="Impact"/>
</dbReference>
<dbReference type="NCBIfam" id="TIGR00257">
    <property type="entry name" value="IMPACT_YIGZ"/>
    <property type="match status" value="1"/>
</dbReference>
<proteinExistence type="inferred from homology"/>
<dbReference type="InterPro" id="IPR001498">
    <property type="entry name" value="Impact_N"/>
</dbReference>
<dbReference type="Proteomes" id="UP001165393">
    <property type="component" value="Unassembled WGS sequence"/>
</dbReference>
<dbReference type="SUPFAM" id="SSF54980">
    <property type="entry name" value="EF-G C-terminal domain-like"/>
    <property type="match status" value="1"/>
</dbReference>
<dbReference type="GO" id="GO:0017111">
    <property type="term" value="F:ribonucleoside triphosphate phosphatase activity"/>
    <property type="evidence" value="ECO:0007669"/>
    <property type="project" value="UniProtKB-ARBA"/>
</dbReference>
<dbReference type="PANTHER" id="PTHR16301">
    <property type="entry name" value="IMPACT-RELATED"/>
    <property type="match status" value="1"/>
</dbReference>
<dbReference type="GO" id="GO:0006446">
    <property type="term" value="P:regulation of translational initiation"/>
    <property type="evidence" value="ECO:0007669"/>
    <property type="project" value="TreeGrafter"/>
</dbReference>
<comment type="caution">
    <text evidence="4">The sequence shown here is derived from an EMBL/GenBank/DDBJ whole genome shotgun (WGS) entry which is preliminary data.</text>
</comment>
<dbReference type="SUPFAM" id="SSF54211">
    <property type="entry name" value="Ribosomal protein S5 domain 2-like"/>
    <property type="match status" value="1"/>
</dbReference>
<gene>
    <name evidence="4" type="ORF">NAF29_00095</name>
</gene>
<dbReference type="AlphaFoldDB" id="A0AA42B5S3"/>
<evidence type="ECO:0000313" key="4">
    <source>
        <dbReference type="EMBL" id="MCM2678070.1"/>
    </source>
</evidence>
<keyword evidence="5" id="KW-1185">Reference proteome</keyword>
<name>A0AA42B5S3_9GAMM</name>
<dbReference type="PANTHER" id="PTHR16301:SF20">
    <property type="entry name" value="IMPACT FAMILY MEMBER YIGZ"/>
    <property type="match status" value="1"/>
</dbReference>
<evidence type="ECO:0000259" key="3">
    <source>
        <dbReference type="Pfam" id="PF09186"/>
    </source>
</evidence>
<dbReference type="GO" id="GO:0032561">
    <property type="term" value="F:guanyl ribonucleotide binding"/>
    <property type="evidence" value="ECO:0007669"/>
    <property type="project" value="UniProtKB-ARBA"/>
</dbReference>
<dbReference type="GO" id="GO:0043168">
    <property type="term" value="F:anion binding"/>
    <property type="evidence" value="ECO:0007669"/>
    <property type="project" value="UniProtKB-ARBA"/>
</dbReference>
<dbReference type="Pfam" id="PF09186">
    <property type="entry name" value="DUF1949"/>
    <property type="match status" value="1"/>
</dbReference>